<dbReference type="PANTHER" id="PTHR22683">
    <property type="entry name" value="SPORULATION PROTEIN RELATED"/>
    <property type="match status" value="1"/>
</dbReference>
<comment type="caution">
    <text evidence="6">The sequence shown here is derived from an EMBL/GenBank/DDBJ whole genome shotgun (WGS) entry which is preliminary data.</text>
</comment>
<evidence type="ECO:0000256" key="3">
    <source>
        <dbReference type="PROSITE-ProRule" id="PRU00289"/>
    </source>
</evidence>
<dbReference type="Pfam" id="PF01580">
    <property type="entry name" value="FtsK_SpoIIIE"/>
    <property type="match status" value="1"/>
</dbReference>
<dbReference type="Proteomes" id="UP000193377">
    <property type="component" value="Unassembled WGS sequence"/>
</dbReference>
<evidence type="ECO:0000256" key="1">
    <source>
        <dbReference type="ARBA" id="ARBA00022741"/>
    </source>
</evidence>
<keyword evidence="2 3" id="KW-0067">ATP-binding</keyword>
<keyword evidence="4" id="KW-0812">Transmembrane</keyword>
<evidence type="ECO:0000256" key="4">
    <source>
        <dbReference type="SAM" id="Phobius"/>
    </source>
</evidence>
<dbReference type="PANTHER" id="PTHR22683:SF41">
    <property type="entry name" value="DNA TRANSLOCASE FTSK"/>
    <property type="match status" value="1"/>
</dbReference>
<keyword evidence="4" id="KW-0472">Membrane</keyword>
<dbReference type="GO" id="GO:0005524">
    <property type="term" value="F:ATP binding"/>
    <property type="evidence" value="ECO:0007669"/>
    <property type="project" value="UniProtKB-UniRule"/>
</dbReference>
<accession>A0A1X2YR92</accession>
<keyword evidence="4" id="KW-1133">Transmembrane helix</keyword>
<evidence type="ECO:0000313" key="7">
    <source>
        <dbReference type="Proteomes" id="UP000193377"/>
    </source>
</evidence>
<feature type="transmembrane region" description="Helical" evidence="4">
    <location>
        <begin position="140"/>
        <end position="160"/>
    </location>
</feature>
<dbReference type="InterPro" id="IPR027417">
    <property type="entry name" value="P-loop_NTPase"/>
</dbReference>
<protein>
    <submittedName>
        <fullName evidence="6">FtsK/SpoIIIE family protein</fullName>
    </submittedName>
</protein>
<dbReference type="AlphaFoldDB" id="A0A1X2YR92"/>
<dbReference type="InterPro" id="IPR050206">
    <property type="entry name" value="FtsK/SpoIIIE/SftA"/>
</dbReference>
<feature type="binding site" evidence="3">
    <location>
        <begin position="822"/>
        <end position="829"/>
    </location>
    <ligand>
        <name>ATP</name>
        <dbReference type="ChEBI" id="CHEBI:30616"/>
    </ligand>
</feature>
<reference evidence="6 7" key="1">
    <citation type="journal article" date="2016" name="Sci. Rep.">
        <title>Evaluation of genetic diversity among strains of the human gut commensal Bifidobacterium adolescentis.</title>
        <authorList>
            <person name="Duranti S."/>
            <person name="Milani C."/>
            <person name="Lugli G.A."/>
            <person name="Mancabelli L."/>
            <person name="Turroni F."/>
            <person name="Ferrario C."/>
            <person name="Mangifesta M."/>
            <person name="Viappiani A."/>
            <person name="Sanchez B."/>
            <person name="Margolles A."/>
            <person name="van Sinderen D."/>
            <person name="Ventura M."/>
        </authorList>
    </citation>
    <scope>NUCLEOTIDE SEQUENCE [LARGE SCALE GENOMIC DNA]</scope>
    <source>
        <strain evidence="6 7">487B</strain>
    </source>
</reference>
<dbReference type="RefSeq" id="WP_179142023.1">
    <property type="nucleotide sequence ID" value="NZ_LNKD01000008.1"/>
</dbReference>
<dbReference type="InterPro" id="IPR002543">
    <property type="entry name" value="FtsK_dom"/>
</dbReference>
<feature type="transmembrane region" description="Helical" evidence="4">
    <location>
        <begin position="21"/>
        <end position="39"/>
    </location>
</feature>
<feature type="domain" description="FtsK" evidence="5">
    <location>
        <begin position="805"/>
        <end position="1023"/>
    </location>
</feature>
<evidence type="ECO:0000256" key="2">
    <source>
        <dbReference type="ARBA" id="ARBA00022840"/>
    </source>
</evidence>
<dbReference type="SUPFAM" id="SSF52540">
    <property type="entry name" value="P-loop containing nucleoside triphosphate hydrolases"/>
    <property type="match status" value="1"/>
</dbReference>
<feature type="transmembrane region" description="Helical" evidence="4">
    <location>
        <begin position="190"/>
        <end position="210"/>
    </location>
</feature>
<dbReference type="PROSITE" id="PS50901">
    <property type="entry name" value="FTSK"/>
    <property type="match status" value="1"/>
</dbReference>
<evidence type="ECO:0000313" key="6">
    <source>
        <dbReference type="EMBL" id="OSG84685.1"/>
    </source>
</evidence>
<keyword evidence="1 3" id="KW-0547">Nucleotide-binding</keyword>
<gene>
    <name evidence="6" type="ORF">B0487_2172</name>
</gene>
<proteinExistence type="predicted"/>
<name>A0A1X2YR92_BIFAD</name>
<organism evidence="6 7">
    <name type="scientific">Bifidobacterium adolescentis</name>
    <dbReference type="NCBI Taxonomy" id="1680"/>
    <lineage>
        <taxon>Bacteria</taxon>
        <taxon>Bacillati</taxon>
        <taxon>Actinomycetota</taxon>
        <taxon>Actinomycetes</taxon>
        <taxon>Bifidobacteriales</taxon>
        <taxon>Bifidobacteriaceae</taxon>
        <taxon>Bifidobacterium</taxon>
    </lineage>
</organism>
<dbReference type="GO" id="GO:0003677">
    <property type="term" value="F:DNA binding"/>
    <property type="evidence" value="ECO:0007669"/>
    <property type="project" value="InterPro"/>
</dbReference>
<dbReference type="Gene3D" id="3.40.50.300">
    <property type="entry name" value="P-loop containing nucleotide triphosphate hydrolases"/>
    <property type="match status" value="1"/>
</dbReference>
<dbReference type="EMBL" id="LNKD01000008">
    <property type="protein sequence ID" value="OSG84685.1"/>
    <property type="molecule type" value="Genomic_DNA"/>
</dbReference>
<sequence>MAQNRGGRSRSRSKEPTHIWSGFWCGLIIIIGVILWALLRLPLMPFIWLGILVGGTTATYPTPARKTDPIDPKKLNVYYRWKDMFSGLKPYSRPEKDDEFDENPETFTDLMSKSDWLAVHRVSWWVGWFVGLYASRGCGLWTIPFNMIFGFMSVMGVIHWRDRLVDRRHIYQGVSVFAFLQKGKPSQKTIAIVSAVVLLVILGACAYLGFVDIPTTLSLPALLFLLLVTKFDKKKQTAYWRELVKAQRMLDGWVKSDDLAKMWGGAYVTQVKKVGHRKNPMHVMRVRLQDQYDAPRSNEKVLKAGVEPLRSSATSSGYNFIALLAAKTIKENGWQFDPSLVRIVYGKDESCIPDITKKKVGAKIAQLVADIAYDYCAQNEWHKRPPLVQVIDAAADDEEEAAWLMLLHNPPSGGALITQLGLEWLANPFSPADIIKMPIFSDLENAFMLAAQPETKLNDKGNKYRPDGLTQSKSFNRYIELSRRFKRDQKAWQDIVGSKLNLPVCNYDEERIVETSEGWTLSFMPEMLTAPDRTSDFMRYDLSSLDPSKDFVGLIEENGITSLVMADNAPLRIDRLTGSRPEYRRYAQALIYKALMDVMPSRAEVVIDSCQQMGKDTAIWRIGFHLGRGGTVADVRRKSANISAAVGSERVYWDWQSADRATVWLCSNPYLGTDPDSVAHWKIRAAQKELIQLALSDAWGVAGVQDSSGKTPTVESLGVLPNNKEVLLAKFQIPGGLDLDKPQYNLGKFLTEANYPYGRIIQAYGTDFSMVLAKKSPFPTSVMADWETAKKCDRRKFPIGVDDLGNPVYWDTKTTPHLLISGKSGSGKSSASQIVIAEALLKGEDIILIDPSKGCIDFTQWAKPKALAFVGLYQLRETEAVISWAREEMAERVRINNKYGVGNIFELDPDDVEEADRKHLKPLNILFDEFNSYLQETGKTTQNPQKDMQIANDNAAVSATNASIARTMSALSKIIVQGRTAGIRCIFGAQRLTMDDMKKYNGNAFFRSLGRILLGMDSPAGVVSAQNLSEANRTQKSLKNEDGLIPVGRGMYESMQGTLMAVQTWYSGGQDELARLVANIPNPEPIDYQQYMPRAAEQFTKLDVEDIKEIFTSNNGSENVEDEDVEEEEW</sequence>
<evidence type="ECO:0000259" key="5">
    <source>
        <dbReference type="PROSITE" id="PS50901"/>
    </source>
</evidence>